<dbReference type="Pfam" id="PF02540">
    <property type="entry name" value="NAD_synthase"/>
    <property type="match status" value="1"/>
</dbReference>
<dbReference type="Gene3D" id="3.60.110.10">
    <property type="entry name" value="Carbon-nitrogen hydrolase"/>
    <property type="match status" value="1"/>
</dbReference>
<feature type="active site" description="For glutaminase activity" evidence="7">
    <location>
        <position position="111"/>
    </location>
</feature>
<dbReference type="InterPro" id="IPR014729">
    <property type="entry name" value="Rossmann-like_a/b/a_fold"/>
</dbReference>
<evidence type="ECO:0000313" key="13">
    <source>
        <dbReference type="Proteomes" id="UP000054600"/>
    </source>
</evidence>
<dbReference type="GO" id="GO:0005524">
    <property type="term" value="F:ATP binding"/>
    <property type="evidence" value="ECO:0007669"/>
    <property type="project" value="UniProtKB-UniRule"/>
</dbReference>
<gene>
    <name evidence="7 12" type="primary">nadE</name>
    <name evidence="12" type="ORF">Lsha_0248</name>
</gene>
<dbReference type="HAMAP" id="MF_02090">
    <property type="entry name" value="NadE_glutamine_dep"/>
    <property type="match status" value="1"/>
</dbReference>
<evidence type="ECO:0000256" key="5">
    <source>
        <dbReference type="ARBA" id="ARBA00022840"/>
    </source>
</evidence>
<dbReference type="eggNOG" id="COG0171">
    <property type="taxonomic scope" value="Bacteria"/>
</dbReference>
<feature type="active site" description="Proton acceptor; for glutaminase activity" evidence="7">
    <location>
        <position position="44"/>
    </location>
</feature>
<comment type="pathway">
    <text evidence="1 7 8">Cofactor biosynthesis; NAD(+) biosynthesis; NAD(+) from deamido-NAD(+) (L-Gln route): step 1/1.</text>
</comment>
<feature type="active site" description="Nucleophile; for glutaminase activity" evidence="7">
    <location>
        <position position="148"/>
    </location>
</feature>
<evidence type="ECO:0000256" key="4">
    <source>
        <dbReference type="ARBA" id="ARBA00022741"/>
    </source>
</evidence>
<dbReference type="InterPro" id="IPR003694">
    <property type="entry name" value="NAD_synthase"/>
</dbReference>
<dbReference type="CDD" id="cd07570">
    <property type="entry name" value="GAT_Gln-NAD-synth"/>
    <property type="match status" value="1"/>
</dbReference>
<comment type="caution">
    <text evidence="7">Lacks conserved residue(s) required for the propagation of feature annotation.</text>
</comment>
<dbReference type="InterPro" id="IPR022310">
    <property type="entry name" value="NAD/GMP_synthase"/>
</dbReference>
<evidence type="ECO:0000256" key="6">
    <source>
        <dbReference type="ARBA" id="ARBA00023027"/>
    </source>
</evidence>
<dbReference type="Pfam" id="PF00795">
    <property type="entry name" value="CN_hydrolase"/>
    <property type="match status" value="1"/>
</dbReference>
<dbReference type="InterPro" id="IPR000132">
    <property type="entry name" value="Nitrilase/CN_hydratase_CS"/>
</dbReference>
<feature type="binding site" evidence="7">
    <location>
        <position position="174"/>
    </location>
    <ligand>
        <name>L-glutamine</name>
        <dbReference type="ChEBI" id="CHEBI:58359"/>
    </ligand>
</feature>
<dbReference type="PIRSF" id="PIRSF006630">
    <property type="entry name" value="NADS_GAT"/>
    <property type="match status" value="1"/>
</dbReference>
<dbReference type="CDD" id="cd00553">
    <property type="entry name" value="NAD_synthase"/>
    <property type="match status" value="1"/>
</dbReference>
<dbReference type="EMBL" id="LNYW01000010">
    <property type="protein sequence ID" value="KTD65639.1"/>
    <property type="molecule type" value="Genomic_DNA"/>
</dbReference>
<dbReference type="AlphaFoldDB" id="A0A0W0Z968"/>
<dbReference type="PROSITE" id="PS50263">
    <property type="entry name" value="CN_HYDROLASE"/>
    <property type="match status" value="1"/>
</dbReference>
<feature type="binding site" evidence="7">
    <location>
        <position position="117"/>
    </location>
    <ligand>
        <name>L-glutamine</name>
        <dbReference type="ChEBI" id="CHEBI:58359"/>
    </ligand>
</feature>
<dbReference type="PROSITE" id="PS00920">
    <property type="entry name" value="NITRIL_CHT_1"/>
    <property type="match status" value="1"/>
</dbReference>
<dbReference type="InterPro" id="IPR014445">
    <property type="entry name" value="Gln-dep_NAD_synthase"/>
</dbReference>
<keyword evidence="3 7" id="KW-0436">Ligase</keyword>
<keyword evidence="13" id="KW-1185">Reference proteome</keyword>
<dbReference type="Gene3D" id="3.40.50.620">
    <property type="entry name" value="HUPs"/>
    <property type="match status" value="1"/>
</dbReference>
<feature type="binding site" evidence="7">
    <location>
        <begin position="283"/>
        <end position="290"/>
    </location>
    <ligand>
        <name>ATP</name>
        <dbReference type="ChEBI" id="CHEBI:30616"/>
    </ligand>
</feature>
<feature type="binding site" evidence="7">
    <location>
        <position position="395"/>
    </location>
    <ligand>
        <name>deamido-NAD(+)</name>
        <dbReference type="ChEBI" id="CHEBI:58437"/>
        <note>ligand shared between two neighboring subunits</note>
    </ligand>
</feature>
<dbReference type="PATRIC" id="fig|1122169.6.peg.275"/>
<evidence type="ECO:0000259" key="11">
    <source>
        <dbReference type="PROSITE" id="PS50263"/>
    </source>
</evidence>
<evidence type="ECO:0000256" key="9">
    <source>
        <dbReference type="PROSITE-ProRule" id="PRU10139"/>
    </source>
</evidence>
<dbReference type="Proteomes" id="UP000054600">
    <property type="component" value="Unassembled WGS sequence"/>
</dbReference>
<dbReference type="GO" id="GO:0000257">
    <property type="term" value="F:nitrilase activity"/>
    <property type="evidence" value="ECO:0007669"/>
    <property type="project" value="UniProtKB-ARBA"/>
</dbReference>
<dbReference type="eggNOG" id="COG0388">
    <property type="taxonomic scope" value="Bacteria"/>
</dbReference>
<accession>A0A0W0Z968</accession>
<dbReference type="PANTHER" id="PTHR23090:SF9">
    <property type="entry name" value="GLUTAMINE-DEPENDENT NAD(+) SYNTHETASE"/>
    <property type="match status" value="1"/>
</dbReference>
<dbReference type="GO" id="GO:0003952">
    <property type="term" value="F:NAD+ synthase (glutamine-hydrolyzing) activity"/>
    <property type="evidence" value="ECO:0007669"/>
    <property type="project" value="UniProtKB-UniRule"/>
</dbReference>
<proteinExistence type="inferred from homology"/>
<comment type="function">
    <text evidence="7">Catalyzes the ATP-dependent amidation of deamido-NAD to form NAD. Uses L-glutamine as a nitrogen source.</text>
</comment>
<evidence type="ECO:0000256" key="10">
    <source>
        <dbReference type="RuleBase" id="RU003811"/>
    </source>
</evidence>
<comment type="catalytic activity">
    <reaction evidence="7 8">
        <text>deamido-NAD(+) + L-glutamine + ATP + H2O = L-glutamate + AMP + diphosphate + NAD(+) + H(+)</text>
        <dbReference type="Rhea" id="RHEA:24384"/>
        <dbReference type="ChEBI" id="CHEBI:15377"/>
        <dbReference type="ChEBI" id="CHEBI:15378"/>
        <dbReference type="ChEBI" id="CHEBI:29985"/>
        <dbReference type="ChEBI" id="CHEBI:30616"/>
        <dbReference type="ChEBI" id="CHEBI:33019"/>
        <dbReference type="ChEBI" id="CHEBI:57540"/>
        <dbReference type="ChEBI" id="CHEBI:58359"/>
        <dbReference type="ChEBI" id="CHEBI:58437"/>
        <dbReference type="ChEBI" id="CHEBI:456215"/>
        <dbReference type="EC" id="6.3.5.1"/>
    </reaction>
</comment>
<dbReference type="NCBIfam" id="TIGR00552">
    <property type="entry name" value="nadE"/>
    <property type="match status" value="1"/>
</dbReference>
<dbReference type="PANTHER" id="PTHR23090">
    <property type="entry name" value="NH 3 /GLUTAMINE-DEPENDENT NAD + SYNTHETASE"/>
    <property type="match status" value="1"/>
</dbReference>
<keyword evidence="4 7" id="KW-0547">Nucleotide-binding</keyword>
<evidence type="ECO:0000313" key="12">
    <source>
        <dbReference type="EMBL" id="KTD65639.1"/>
    </source>
</evidence>
<feature type="binding site" evidence="7">
    <location>
        <position position="180"/>
    </location>
    <ligand>
        <name>L-glutamine</name>
        <dbReference type="ChEBI" id="CHEBI:58359"/>
    </ligand>
</feature>
<name>A0A0W0Z968_9GAMM</name>
<dbReference type="FunFam" id="3.40.50.620:FF:000106">
    <property type="entry name" value="Glutamine-dependent NAD(+) synthetase"/>
    <property type="match status" value="1"/>
</dbReference>
<comment type="similarity">
    <text evidence="2 7 8">In the C-terminal section; belongs to the NAD synthetase family.</text>
</comment>
<feature type="binding site" evidence="7">
    <location>
        <position position="366"/>
    </location>
    <ligand>
        <name>deamido-NAD(+)</name>
        <dbReference type="ChEBI" id="CHEBI:58437"/>
        <note>ligand shared between two neighboring subunits</note>
    </ligand>
</feature>
<feature type="binding site" evidence="7">
    <location>
        <position position="505"/>
    </location>
    <ligand>
        <name>deamido-NAD(+)</name>
        <dbReference type="ChEBI" id="CHEBI:58437"/>
        <note>ligand shared between two neighboring subunits</note>
    </ligand>
</feature>
<dbReference type="InterPro" id="IPR003010">
    <property type="entry name" value="C-N_Hydrolase"/>
</dbReference>
<comment type="similarity">
    <text evidence="10">Belongs to the NAD synthetase family.</text>
</comment>
<keyword evidence="6 7" id="KW-0520">NAD</keyword>
<feature type="domain" description="CN hydrolase" evidence="11">
    <location>
        <begin position="5"/>
        <end position="243"/>
    </location>
</feature>
<dbReference type="SUPFAM" id="SSF52402">
    <property type="entry name" value="Adenine nucleotide alpha hydrolases-like"/>
    <property type="match status" value="1"/>
</dbReference>
<dbReference type="GO" id="GO:0005737">
    <property type="term" value="C:cytoplasm"/>
    <property type="evidence" value="ECO:0007669"/>
    <property type="project" value="InterPro"/>
</dbReference>
<feature type="binding site" evidence="7">
    <location>
        <position position="390"/>
    </location>
    <ligand>
        <name>ATP</name>
        <dbReference type="ChEBI" id="CHEBI:30616"/>
    </ligand>
</feature>
<sequence>MHSNLNILMAQINPVVGAIASNQDKISDIIKSKQAGHDVIIFPELALSGYPPEDLLFRHEFHQTINESLKQIQAVTQDCYVIIGHPIFEKNKCYNGISIFHNGQKIREYHKQNLPNYGVFDEERYFTPGKKDPCVLNVKNMKLGICICEDLWQPGPVEELIEQNVCAILSLNSSPFDCDKYTIRKELLKSHAQKGVAMIYVNQIGGQDELLFDGQSMAMDKTGTICARSPAFEEDLCSIQLSEESITGPITPLLNTDALIYKALVCGTRDYVRKNKFPGVLLGLSGGIDSALTLTIAVDALGADQVHAVMMPSRYTASISKDDALEQLEQLKVSHTTLSIEPVFNTVNTTLEPVFKGLAADLTEENIQARIRGLLLMAMSNKSGKMVLTTSNKSESAVGYATLYGDMAGGFSVLKDVLKTQVYQLAEYRNTLSQVIPERVITRAPSAELRENQTDQDSLPDYSVLDAIIVAYMEKNLSEADIIKQGFNPEEVTKVIKLIKRNEYKRRQSAPGIKISTVAFGKDWRYPITNGFV</sequence>
<dbReference type="NCBIfam" id="NF010588">
    <property type="entry name" value="PRK13981.1"/>
    <property type="match status" value="1"/>
</dbReference>
<evidence type="ECO:0000256" key="2">
    <source>
        <dbReference type="ARBA" id="ARBA00007145"/>
    </source>
</evidence>
<protein>
    <recommendedName>
        <fullName evidence="7 8">Glutamine-dependent NAD(+) synthetase</fullName>
        <ecNumber evidence="7 8">6.3.5.1</ecNumber>
    </recommendedName>
    <alternativeName>
        <fullName evidence="7 8">NAD(+) synthase [glutamine-hydrolyzing]</fullName>
    </alternativeName>
</protein>
<feature type="active site" description="Proton acceptor" evidence="9">
    <location>
        <position position="44"/>
    </location>
</feature>
<keyword evidence="5 7" id="KW-0067">ATP-binding</keyword>
<reference evidence="12 13" key="1">
    <citation type="submission" date="2015-11" db="EMBL/GenBank/DDBJ databases">
        <title>Genomic analysis of 38 Legionella species identifies large and diverse effector repertoires.</title>
        <authorList>
            <person name="Burstein D."/>
            <person name="Amaro F."/>
            <person name="Zusman T."/>
            <person name="Lifshitz Z."/>
            <person name="Cohen O."/>
            <person name="Gilbert J.A."/>
            <person name="Pupko T."/>
            <person name="Shuman H.A."/>
            <person name="Segal G."/>
        </authorList>
    </citation>
    <scope>NUCLEOTIDE SEQUENCE [LARGE SCALE GENOMIC DNA]</scope>
    <source>
        <strain evidence="12 13">ATCC 49655</strain>
    </source>
</reference>
<dbReference type="SUPFAM" id="SSF56317">
    <property type="entry name" value="Carbon-nitrogen hydrolase"/>
    <property type="match status" value="1"/>
</dbReference>
<dbReference type="GO" id="GO:0004359">
    <property type="term" value="F:glutaminase activity"/>
    <property type="evidence" value="ECO:0007669"/>
    <property type="project" value="InterPro"/>
</dbReference>
<dbReference type="UniPathway" id="UPA00253">
    <property type="reaction ID" value="UER00334"/>
</dbReference>
<comment type="caution">
    <text evidence="12">The sequence shown here is derived from an EMBL/GenBank/DDBJ whole genome shotgun (WGS) entry which is preliminary data.</text>
</comment>
<evidence type="ECO:0000256" key="7">
    <source>
        <dbReference type="HAMAP-Rule" id="MF_02090"/>
    </source>
</evidence>
<evidence type="ECO:0000256" key="1">
    <source>
        <dbReference type="ARBA" id="ARBA00005188"/>
    </source>
</evidence>
<dbReference type="OrthoDB" id="9760188at2"/>
<organism evidence="12 13">
    <name type="scientific">Legionella shakespearei DSM 23087</name>
    <dbReference type="NCBI Taxonomy" id="1122169"/>
    <lineage>
        <taxon>Bacteria</taxon>
        <taxon>Pseudomonadati</taxon>
        <taxon>Pseudomonadota</taxon>
        <taxon>Gammaproteobacteria</taxon>
        <taxon>Legionellales</taxon>
        <taxon>Legionellaceae</taxon>
        <taxon>Legionella</taxon>
    </lineage>
</organism>
<evidence type="ECO:0000256" key="3">
    <source>
        <dbReference type="ARBA" id="ARBA00022598"/>
    </source>
</evidence>
<dbReference type="RefSeq" id="WP_018577640.1">
    <property type="nucleotide sequence ID" value="NZ_KB892404.1"/>
</dbReference>
<dbReference type="InterPro" id="IPR036526">
    <property type="entry name" value="C-N_Hydrolase_sf"/>
</dbReference>
<dbReference type="GO" id="GO:0009435">
    <property type="term" value="P:NAD+ biosynthetic process"/>
    <property type="evidence" value="ECO:0007669"/>
    <property type="project" value="UniProtKB-UniRule"/>
</dbReference>
<evidence type="ECO:0000256" key="8">
    <source>
        <dbReference type="PIRNR" id="PIRNR006630"/>
    </source>
</evidence>
<dbReference type="STRING" id="1122169.Lsha_0248"/>
<dbReference type="EC" id="6.3.5.1" evidence="7 8"/>
<dbReference type="GO" id="GO:0008795">
    <property type="term" value="F:NAD+ synthase activity"/>
    <property type="evidence" value="ECO:0007669"/>
    <property type="project" value="UniProtKB-UniRule"/>
</dbReference>